<reference evidence="1 2" key="1">
    <citation type="submission" date="2024-01" db="EMBL/GenBank/DDBJ databases">
        <title>The genome of the rayed Mediterranean limpet Patella caerulea (Linnaeus, 1758).</title>
        <authorList>
            <person name="Anh-Thu Weber A."/>
            <person name="Halstead-Nussloch G."/>
        </authorList>
    </citation>
    <scope>NUCLEOTIDE SEQUENCE [LARGE SCALE GENOMIC DNA]</scope>
    <source>
        <strain evidence="1">AATW-2023a</strain>
        <tissue evidence="1">Whole specimen</tissue>
    </source>
</reference>
<gene>
    <name evidence="1" type="ORF">SNE40_013294</name>
</gene>
<dbReference type="EMBL" id="JAZGQO010000009">
    <property type="protein sequence ID" value="KAK6178516.1"/>
    <property type="molecule type" value="Genomic_DNA"/>
</dbReference>
<dbReference type="Proteomes" id="UP001347796">
    <property type="component" value="Unassembled WGS sequence"/>
</dbReference>
<protein>
    <submittedName>
        <fullName evidence="1">Uncharacterized protein</fullName>
    </submittedName>
</protein>
<comment type="caution">
    <text evidence="1">The sequence shown here is derived from an EMBL/GenBank/DDBJ whole genome shotgun (WGS) entry which is preliminary data.</text>
</comment>
<organism evidence="1 2">
    <name type="scientific">Patella caerulea</name>
    <name type="common">Rayed Mediterranean limpet</name>
    <dbReference type="NCBI Taxonomy" id="87958"/>
    <lineage>
        <taxon>Eukaryota</taxon>
        <taxon>Metazoa</taxon>
        <taxon>Spiralia</taxon>
        <taxon>Lophotrochozoa</taxon>
        <taxon>Mollusca</taxon>
        <taxon>Gastropoda</taxon>
        <taxon>Patellogastropoda</taxon>
        <taxon>Patelloidea</taxon>
        <taxon>Patellidae</taxon>
        <taxon>Patella</taxon>
    </lineage>
</organism>
<accession>A0AAN8JHZ3</accession>
<evidence type="ECO:0000313" key="2">
    <source>
        <dbReference type="Proteomes" id="UP001347796"/>
    </source>
</evidence>
<evidence type="ECO:0000313" key="1">
    <source>
        <dbReference type="EMBL" id="KAK6178516.1"/>
    </source>
</evidence>
<name>A0AAN8JHZ3_PATCE</name>
<sequence>MAFTPLKISIVCSRLNSPIRQRGLSSREMLYLRDQFSHEPITVSNQQLIHDQSHLRSINHPYSSKSKAHGKGTLPLAEHKVGDLVYLYSDYSKKAARGRYIVVSITKN</sequence>
<keyword evidence="2" id="KW-1185">Reference proteome</keyword>
<proteinExistence type="predicted"/>
<dbReference type="AlphaFoldDB" id="A0AAN8JHZ3"/>